<sequence>MYFAKAATGLALLAIAVAHPGHDITQEAAERRDFLNSVKRTSLSHCADKLRARGTEARNVARRQAQVEKARQKRGLKKRDIADVLATNHNKTEEGFTVETDPATLFAGYNSCLLTPEVTQGPYYVAGESVRQNVIEDQEGVEMILDYQVVDVETCEPVPDLYLEMWHCNATGVYGGVVARGNGDSNDESNINNTWLRGIQKTDADGVAQFESIFPGHYIGRTPHIHVMVHANATLQANNTLGLENYASHIGQTFFDQDLITAVEKLAPYTANQQPLTTNERDFIMAQEAGTDGDPVMEYTLLGDSIEDGIFAWIAFGVNSTASRPISPAVYLYEEGGVRNPGAGMGGPPPGGPWPTGFPFPTGGPRPTGTDPEGQ</sequence>
<dbReference type="Proteomes" id="UP000078237">
    <property type="component" value="Unassembled WGS sequence"/>
</dbReference>
<proteinExistence type="predicted"/>
<dbReference type="PANTHER" id="PTHR34315">
    <property type="match status" value="1"/>
</dbReference>
<dbReference type="InterPro" id="IPR015889">
    <property type="entry name" value="Intradiol_dOase_core"/>
</dbReference>
<feature type="signal peptide" evidence="2">
    <location>
        <begin position="1"/>
        <end position="18"/>
    </location>
</feature>
<evidence type="ECO:0000256" key="1">
    <source>
        <dbReference type="SAM" id="MobiDB-lite"/>
    </source>
</evidence>
<evidence type="ECO:0000259" key="3">
    <source>
        <dbReference type="Pfam" id="PF00775"/>
    </source>
</evidence>
<gene>
    <name evidence="4" type="ORF">MMYC01_206268</name>
</gene>
<dbReference type="AlphaFoldDB" id="A0A175VYR8"/>
<dbReference type="Pfam" id="PF00775">
    <property type="entry name" value="Dioxygenase_C"/>
    <property type="match status" value="1"/>
</dbReference>
<reference evidence="4 5" key="1">
    <citation type="journal article" date="2016" name="Genome Announc.">
        <title>Genome Sequence of Madurella mycetomatis mm55, Isolated from a Human Mycetoma Case in Sudan.</title>
        <authorList>
            <person name="Smit S."/>
            <person name="Derks M.F."/>
            <person name="Bervoets S."/>
            <person name="Fahal A."/>
            <person name="van Leeuwen W."/>
            <person name="van Belkum A."/>
            <person name="van de Sande W.W."/>
        </authorList>
    </citation>
    <scope>NUCLEOTIDE SEQUENCE [LARGE SCALE GENOMIC DNA]</scope>
    <source>
        <strain evidence="5">mm55</strain>
    </source>
</reference>
<evidence type="ECO:0000256" key="2">
    <source>
        <dbReference type="SAM" id="SignalP"/>
    </source>
</evidence>
<organism evidence="4 5">
    <name type="scientific">Madurella mycetomatis</name>
    <dbReference type="NCBI Taxonomy" id="100816"/>
    <lineage>
        <taxon>Eukaryota</taxon>
        <taxon>Fungi</taxon>
        <taxon>Dikarya</taxon>
        <taxon>Ascomycota</taxon>
        <taxon>Pezizomycotina</taxon>
        <taxon>Sordariomycetes</taxon>
        <taxon>Sordariomycetidae</taxon>
        <taxon>Sordariales</taxon>
        <taxon>Sordariales incertae sedis</taxon>
        <taxon>Madurella</taxon>
    </lineage>
</organism>
<evidence type="ECO:0000313" key="4">
    <source>
        <dbReference type="EMBL" id="KXX76321.1"/>
    </source>
</evidence>
<dbReference type="STRING" id="100816.A0A175VYR8"/>
<name>A0A175VYR8_9PEZI</name>
<feature type="chain" id="PRO_5008043432" evidence="2">
    <location>
        <begin position="19"/>
        <end position="375"/>
    </location>
</feature>
<evidence type="ECO:0000313" key="5">
    <source>
        <dbReference type="Proteomes" id="UP000078237"/>
    </source>
</evidence>
<dbReference type="PANTHER" id="PTHR34315:SF1">
    <property type="entry name" value="INTRADIOL RING-CLEAVAGE DIOXYGENASES DOMAIN-CONTAINING PROTEIN-RELATED"/>
    <property type="match status" value="1"/>
</dbReference>
<comment type="caution">
    <text evidence="4">The sequence shown here is derived from an EMBL/GenBank/DDBJ whole genome shotgun (WGS) entry which is preliminary data.</text>
</comment>
<accession>A0A175VYR8</accession>
<feature type="domain" description="Intradiol ring-cleavage dioxygenases" evidence="3">
    <location>
        <begin position="121"/>
        <end position="222"/>
    </location>
</feature>
<dbReference type="Gene3D" id="2.60.130.10">
    <property type="entry name" value="Aromatic compound dioxygenase"/>
    <property type="match status" value="1"/>
</dbReference>
<feature type="region of interest" description="Disordered" evidence="1">
    <location>
        <begin position="340"/>
        <end position="375"/>
    </location>
</feature>
<dbReference type="CDD" id="cd03457">
    <property type="entry name" value="intradiol_dioxygenase_like"/>
    <property type="match status" value="1"/>
</dbReference>
<dbReference type="SUPFAM" id="SSF49482">
    <property type="entry name" value="Aromatic compound dioxygenase"/>
    <property type="match status" value="1"/>
</dbReference>
<keyword evidence="2" id="KW-0732">Signal</keyword>
<keyword evidence="5" id="KW-1185">Reference proteome</keyword>
<dbReference type="InterPro" id="IPR000627">
    <property type="entry name" value="Intradiol_dOase_C"/>
</dbReference>
<dbReference type="GO" id="GO:0008199">
    <property type="term" value="F:ferric iron binding"/>
    <property type="evidence" value="ECO:0007669"/>
    <property type="project" value="InterPro"/>
</dbReference>
<feature type="compositionally biased region" description="Low complexity" evidence="1">
    <location>
        <begin position="365"/>
        <end position="375"/>
    </location>
</feature>
<dbReference type="EMBL" id="LCTW02000216">
    <property type="protein sequence ID" value="KXX76321.1"/>
    <property type="molecule type" value="Genomic_DNA"/>
</dbReference>
<protein>
    <submittedName>
        <fullName evidence="4">Catechol 1,2-dioxygenase</fullName>
    </submittedName>
</protein>
<dbReference type="GO" id="GO:0016702">
    <property type="term" value="F:oxidoreductase activity, acting on single donors with incorporation of molecular oxygen, incorporation of two atoms of oxygen"/>
    <property type="evidence" value="ECO:0007669"/>
    <property type="project" value="InterPro"/>
</dbReference>
<dbReference type="VEuPathDB" id="FungiDB:MMYC01_206268"/>
<feature type="compositionally biased region" description="Pro residues" evidence="1">
    <location>
        <begin position="347"/>
        <end position="364"/>
    </location>
</feature>
<dbReference type="OrthoDB" id="121380at2759"/>